<proteinExistence type="predicted"/>
<reference evidence="2 3" key="1">
    <citation type="submission" date="2019-10" db="EMBL/GenBank/DDBJ databases">
        <title>Assembly and Annotation for the nematode Trichostrongylus colubriformis.</title>
        <authorList>
            <person name="Martin J."/>
        </authorList>
    </citation>
    <scope>NUCLEOTIDE SEQUENCE [LARGE SCALE GENOMIC DNA]</scope>
    <source>
        <strain evidence="2">G859</strain>
        <tissue evidence="2">Whole worm</tissue>
    </source>
</reference>
<name>A0AAN8G8V9_TRICO</name>
<evidence type="ECO:0000313" key="2">
    <source>
        <dbReference type="EMBL" id="KAK5979343.1"/>
    </source>
</evidence>
<organism evidence="2 3">
    <name type="scientific">Trichostrongylus colubriformis</name>
    <name type="common">Black scour worm</name>
    <dbReference type="NCBI Taxonomy" id="6319"/>
    <lineage>
        <taxon>Eukaryota</taxon>
        <taxon>Metazoa</taxon>
        <taxon>Ecdysozoa</taxon>
        <taxon>Nematoda</taxon>
        <taxon>Chromadorea</taxon>
        <taxon>Rhabditida</taxon>
        <taxon>Rhabditina</taxon>
        <taxon>Rhabditomorpha</taxon>
        <taxon>Strongyloidea</taxon>
        <taxon>Trichostrongylidae</taxon>
        <taxon>Trichostrongylus</taxon>
    </lineage>
</organism>
<sequence>MAPRVHNSDANIRDRTEAAKNASLILGSIAPFIYVKWLGEDAPAQEHDDPRVMPRKYEKMRQYWILMWPEAKPGETKRNRKTGATAKPGPGRHG</sequence>
<comment type="caution">
    <text evidence="2">The sequence shown here is derived from an EMBL/GenBank/DDBJ whole genome shotgun (WGS) entry which is preliminary data.</text>
</comment>
<accession>A0AAN8G8V9</accession>
<protein>
    <submittedName>
        <fullName evidence="2">Uncharacterized protein</fullName>
    </submittedName>
</protein>
<dbReference type="Proteomes" id="UP001331761">
    <property type="component" value="Unassembled WGS sequence"/>
</dbReference>
<gene>
    <name evidence="2" type="ORF">GCK32_021791</name>
</gene>
<evidence type="ECO:0000313" key="3">
    <source>
        <dbReference type="Proteomes" id="UP001331761"/>
    </source>
</evidence>
<dbReference type="EMBL" id="WIXE01008418">
    <property type="protein sequence ID" value="KAK5979343.1"/>
    <property type="molecule type" value="Genomic_DNA"/>
</dbReference>
<evidence type="ECO:0000256" key="1">
    <source>
        <dbReference type="SAM" id="MobiDB-lite"/>
    </source>
</evidence>
<feature type="region of interest" description="Disordered" evidence="1">
    <location>
        <begin position="71"/>
        <end position="94"/>
    </location>
</feature>
<keyword evidence="3" id="KW-1185">Reference proteome</keyword>
<dbReference type="AlphaFoldDB" id="A0AAN8G8V9"/>